<dbReference type="InterPro" id="IPR036853">
    <property type="entry name" value="Ribosomal_uL14_sf"/>
</dbReference>
<evidence type="ECO:0000256" key="3">
    <source>
        <dbReference type="HAMAP-Rule" id="MF_01367"/>
    </source>
</evidence>
<dbReference type="NCBIfam" id="TIGR01067">
    <property type="entry name" value="rplN_bact"/>
    <property type="match status" value="1"/>
</dbReference>
<evidence type="ECO:0000256" key="2">
    <source>
        <dbReference type="ARBA" id="ARBA00023274"/>
    </source>
</evidence>
<dbReference type="EMBL" id="PFMI01000031">
    <property type="protein sequence ID" value="PIZ00914.1"/>
    <property type="molecule type" value="Genomic_DNA"/>
</dbReference>
<dbReference type="SUPFAM" id="SSF50193">
    <property type="entry name" value="Ribosomal protein L14"/>
    <property type="match status" value="1"/>
</dbReference>
<dbReference type="Pfam" id="PF00238">
    <property type="entry name" value="Ribosomal_L14"/>
    <property type="match status" value="1"/>
</dbReference>
<evidence type="ECO:0000313" key="7">
    <source>
        <dbReference type="Proteomes" id="UP000229371"/>
    </source>
</evidence>
<dbReference type="CDD" id="cd00337">
    <property type="entry name" value="Ribosomal_uL14"/>
    <property type="match status" value="1"/>
</dbReference>
<comment type="caution">
    <text evidence="6">The sequence shown here is derived from an EMBL/GenBank/DDBJ whole genome shotgun (WGS) entry which is preliminary data.</text>
</comment>
<comment type="similarity">
    <text evidence="3 4">Belongs to the universal ribosomal protein uL14 family.</text>
</comment>
<sequence>MIQPHTKLKVADNSGAKMVQCFNILGGTRKRYARIGDIIVAAVKEAQPRKNVKTHDVVKAVIVRQKQPYRRRDGSYVRFDENACCILADDKVTPRGNRILGPIPGRELKEKGFEKIVALAKEVV</sequence>
<dbReference type="GO" id="GO:0015934">
    <property type="term" value="C:large ribosomal subunit"/>
    <property type="evidence" value="ECO:0007669"/>
    <property type="project" value="InterPro"/>
</dbReference>
<comment type="subunit">
    <text evidence="3">Part of the 50S ribosomal subunit. Forms a cluster with proteins L3 and L19. In the 70S ribosome, L14 and L19 interact and together make contacts with the 16S rRNA in bridges B5 and B8.</text>
</comment>
<dbReference type="SMART" id="SM01374">
    <property type="entry name" value="Ribosomal_L14"/>
    <property type="match status" value="1"/>
</dbReference>
<dbReference type="PANTHER" id="PTHR11761">
    <property type="entry name" value="50S/60S RIBOSOMAL PROTEIN L14/L23"/>
    <property type="match status" value="1"/>
</dbReference>
<evidence type="ECO:0000313" key="6">
    <source>
        <dbReference type="EMBL" id="PIZ00914.1"/>
    </source>
</evidence>
<keyword evidence="1 3" id="KW-0689">Ribosomal protein</keyword>
<keyword evidence="3 5" id="KW-0694">RNA-binding</keyword>
<dbReference type="GO" id="GO:0006412">
    <property type="term" value="P:translation"/>
    <property type="evidence" value="ECO:0007669"/>
    <property type="project" value="UniProtKB-UniRule"/>
</dbReference>
<dbReference type="InterPro" id="IPR005745">
    <property type="entry name" value="Ribosomal_uL14_bac-type"/>
</dbReference>
<reference evidence="7" key="1">
    <citation type="submission" date="2017-09" db="EMBL/GenBank/DDBJ databases">
        <title>Depth-based differentiation of microbial function through sediment-hosted aquifers and enrichment of novel symbionts in the deep terrestrial subsurface.</title>
        <authorList>
            <person name="Probst A.J."/>
            <person name="Ladd B."/>
            <person name="Jarett J.K."/>
            <person name="Geller-Mcgrath D.E."/>
            <person name="Sieber C.M.K."/>
            <person name="Emerson J.B."/>
            <person name="Anantharaman K."/>
            <person name="Thomas B.C."/>
            <person name="Malmstrom R."/>
            <person name="Stieglmeier M."/>
            <person name="Klingl A."/>
            <person name="Woyke T."/>
            <person name="Ryan C.M."/>
            <person name="Banfield J.F."/>
        </authorList>
    </citation>
    <scope>NUCLEOTIDE SEQUENCE [LARGE SCALE GENOMIC DNA]</scope>
</reference>
<dbReference type="PANTHER" id="PTHR11761:SF3">
    <property type="entry name" value="LARGE RIBOSOMAL SUBUNIT PROTEIN UL14M"/>
    <property type="match status" value="1"/>
</dbReference>
<proteinExistence type="inferred from homology"/>
<evidence type="ECO:0000256" key="4">
    <source>
        <dbReference type="RuleBase" id="RU003949"/>
    </source>
</evidence>
<name>A0A2M7RNB5_9BACT</name>
<accession>A0A2M7RNB5</accession>
<dbReference type="AlphaFoldDB" id="A0A2M7RNB5"/>
<organism evidence="6 7">
    <name type="scientific">bacterium (Candidatus Gribaldobacteria) CG_4_10_14_0_8_um_filter_33_9</name>
    <dbReference type="NCBI Taxonomy" id="2014266"/>
    <lineage>
        <taxon>Bacteria</taxon>
        <taxon>Candidatus Gribaldobacteria</taxon>
    </lineage>
</organism>
<keyword evidence="2 3" id="KW-0687">Ribonucleoprotein</keyword>
<dbReference type="GO" id="GO:0070180">
    <property type="term" value="F:large ribosomal subunit rRNA binding"/>
    <property type="evidence" value="ECO:0007669"/>
    <property type="project" value="TreeGrafter"/>
</dbReference>
<dbReference type="InterPro" id="IPR000218">
    <property type="entry name" value="Ribosomal_uL14"/>
</dbReference>
<gene>
    <name evidence="3" type="primary">rplN</name>
    <name evidence="6" type="ORF">COY61_01200</name>
</gene>
<keyword evidence="3 5" id="KW-0699">rRNA-binding</keyword>
<dbReference type="Gene3D" id="2.40.150.20">
    <property type="entry name" value="Ribosomal protein L14"/>
    <property type="match status" value="1"/>
</dbReference>
<dbReference type="GO" id="GO:0003735">
    <property type="term" value="F:structural constituent of ribosome"/>
    <property type="evidence" value="ECO:0007669"/>
    <property type="project" value="InterPro"/>
</dbReference>
<comment type="function">
    <text evidence="3 5">Binds to 23S rRNA. Forms part of two intersubunit bridges in the 70S ribosome.</text>
</comment>
<protein>
    <recommendedName>
        <fullName evidence="3">Large ribosomal subunit protein uL14</fullName>
    </recommendedName>
</protein>
<dbReference type="Proteomes" id="UP000229371">
    <property type="component" value="Unassembled WGS sequence"/>
</dbReference>
<evidence type="ECO:0000256" key="5">
    <source>
        <dbReference type="RuleBase" id="RU003950"/>
    </source>
</evidence>
<dbReference type="HAMAP" id="MF_01367">
    <property type="entry name" value="Ribosomal_uL14"/>
    <property type="match status" value="1"/>
</dbReference>
<evidence type="ECO:0000256" key="1">
    <source>
        <dbReference type="ARBA" id="ARBA00022980"/>
    </source>
</evidence>